<proteinExistence type="inferred from homology"/>
<comment type="subcellular location">
    <subcellularLocation>
        <location evidence="1">Cell inner membrane</location>
        <topology evidence="1">Peripheral membrane protein</topology>
    </subcellularLocation>
</comment>
<evidence type="ECO:0000313" key="9">
    <source>
        <dbReference type="EMBL" id="MBA2881193.1"/>
    </source>
</evidence>
<dbReference type="PANTHER" id="PTHR43297">
    <property type="entry name" value="OLIGOPEPTIDE TRANSPORT ATP-BINDING PROTEIN APPD"/>
    <property type="match status" value="1"/>
</dbReference>
<dbReference type="InterPro" id="IPR003593">
    <property type="entry name" value="AAA+_ATPase"/>
</dbReference>
<dbReference type="RefSeq" id="WP_181550845.1">
    <property type="nucleotide sequence ID" value="NZ_JACDUS010000003.1"/>
</dbReference>
<dbReference type="InterPro" id="IPR027417">
    <property type="entry name" value="P-loop_NTPase"/>
</dbReference>
<reference evidence="9 10" key="1">
    <citation type="submission" date="2020-07" db="EMBL/GenBank/DDBJ databases">
        <title>Genomic Encyclopedia of Type Strains, Phase IV (KMG-IV): sequencing the most valuable type-strain genomes for metagenomic binning, comparative biology and taxonomic classification.</title>
        <authorList>
            <person name="Goeker M."/>
        </authorList>
    </citation>
    <scope>NUCLEOTIDE SEQUENCE [LARGE SCALE GENOMIC DNA]</scope>
    <source>
        <strain evidence="9 10">DSM 17721</strain>
    </source>
</reference>
<evidence type="ECO:0000259" key="8">
    <source>
        <dbReference type="PROSITE" id="PS50893"/>
    </source>
</evidence>
<keyword evidence="3" id="KW-0813">Transport</keyword>
<evidence type="ECO:0000256" key="2">
    <source>
        <dbReference type="ARBA" id="ARBA00005417"/>
    </source>
</evidence>
<sequence length="321" mass="35840">MALLEVENLTIAYKTRRETAIAADRVNFSLKRGRSVGIVGESGCGKTTLGMALLRLLPSNGFVKSGRITFDGMDLLGLPDARMQRVRWKRIAMIFQAAMNAWNPVQRIGDQILEAIRTHDPKITKAEAVKQVEQLYELVEIPSDRIFDFPHQYSGGMKQRAIIAMALACNPDLIIADEPTTALDVIVQDQILQKIKAIQKEKNIALIFISHDIGVVAGVCHEIMVMYRGKIVEAGRREEVFEVPVHPYTRALLSSYLTIDGVFEIRDKQAPAPPCTPAEALSKELCGYVHLCPHASEACRSRPPQWREITPTHKVLCSLCR</sequence>
<dbReference type="Proteomes" id="UP000525298">
    <property type="component" value="Unassembled WGS sequence"/>
</dbReference>
<organism evidence="9 10">
    <name type="scientific">Desulfosalsimonas propionicica</name>
    <dbReference type="NCBI Taxonomy" id="332175"/>
    <lineage>
        <taxon>Bacteria</taxon>
        <taxon>Pseudomonadati</taxon>
        <taxon>Thermodesulfobacteriota</taxon>
        <taxon>Desulfobacteria</taxon>
        <taxon>Desulfobacterales</taxon>
        <taxon>Desulfosalsimonadaceae</taxon>
        <taxon>Desulfosalsimonas</taxon>
    </lineage>
</organism>
<evidence type="ECO:0000313" key="10">
    <source>
        <dbReference type="Proteomes" id="UP000525298"/>
    </source>
</evidence>
<dbReference type="NCBIfam" id="TIGR01727">
    <property type="entry name" value="oligo_HPY"/>
    <property type="match status" value="1"/>
</dbReference>
<evidence type="ECO:0000256" key="5">
    <source>
        <dbReference type="ARBA" id="ARBA00022741"/>
    </source>
</evidence>
<dbReference type="InterPro" id="IPR017871">
    <property type="entry name" value="ABC_transporter-like_CS"/>
</dbReference>
<dbReference type="InterPro" id="IPR003439">
    <property type="entry name" value="ABC_transporter-like_ATP-bd"/>
</dbReference>
<dbReference type="InterPro" id="IPR013563">
    <property type="entry name" value="Oligopep_ABC_C"/>
</dbReference>
<evidence type="ECO:0000256" key="3">
    <source>
        <dbReference type="ARBA" id="ARBA00022448"/>
    </source>
</evidence>
<dbReference type="InterPro" id="IPR050388">
    <property type="entry name" value="ABC_Ni/Peptide_Import"/>
</dbReference>
<dbReference type="PROSITE" id="PS00211">
    <property type="entry name" value="ABC_TRANSPORTER_1"/>
    <property type="match status" value="1"/>
</dbReference>
<keyword evidence="5" id="KW-0547">Nucleotide-binding</keyword>
<evidence type="ECO:0000256" key="6">
    <source>
        <dbReference type="ARBA" id="ARBA00022840"/>
    </source>
</evidence>
<dbReference type="EMBL" id="JACDUS010000003">
    <property type="protein sequence ID" value="MBA2881193.1"/>
    <property type="molecule type" value="Genomic_DNA"/>
</dbReference>
<dbReference type="GO" id="GO:0005886">
    <property type="term" value="C:plasma membrane"/>
    <property type="evidence" value="ECO:0007669"/>
    <property type="project" value="UniProtKB-SubCell"/>
</dbReference>
<dbReference type="SMART" id="SM00382">
    <property type="entry name" value="AAA"/>
    <property type="match status" value="1"/>
</dbReference>
<dbReference type="PANTHER" id="PTHR43297:SF2">
    <property type="entry name" value="DIPEPTIDE TRANSPORT ATP-BINDING PROTEIN DPPD"/>
    <property type="match status" value="1"/>
</dbReference>
<feature type="domain" description="ABC transporter" evidence="8">
    <location>
        <begin position="4"/>
        <end position="253"/>
    </location>
</feature>
<dbReference type="SUPFAM" id="SSF52540">
    <property type="entry name" value="P-loop containing nucleoside triphosphate hydrolases"/>
    <property type="match status" value="1"/>
</dbReference>
<dbReference type="GO" id="GO:0005524">
    <property type="term" value="F:ATP binding"/>
    <property type="evidence" value="ECO:0007669"/>
    <property type="project" value="UniProtKB-KW"/>
</dbReference>
<dbReference type="Pfam" id="PF08352">
    <property type="entry name" value="oligo_HPY"/>
    <property type="match status" value="1"/>
</dbReference>
<evidence type="ECO:0000256" key="4">
    <source>
        <dbReference type="ARBA" id="ARBA00022475"/>
    </source>
</evidence>
<evidence type="ECO:0000256" key="1">
    <source>
        <dbReference type="ARBA" id="ARBA00004417"/>
    </source>
</evidence>
<comment type="caution">
    <text evidence="9">The sequence shown here is derived from an EMBL/GenBank/DDBJ whole genome shotgun (WGS) entry which is preliminary data.</text>
</comment>
<comment type="similarity">
    <text evidence="2">Belongs to the ABC transporter superfamily.</text>
</comment>
<accession>A0A7W0HKH0</accession>
<dbReference type="Pfam" id="PF00005">
    <property type="entry name" value="ABC_tran"/>
    <property type="match status" value="1"/>
</dbReference>
<dbReference type="AlphaFoldDB" id="A0A7W0HKH0"/>
<dbReference type="PROSITE" id="PS50893">
    <property type="entry name" value="ABC_TRANSPORTER_2"/>
    <property type="match status" value="1"/>
</dbReference>
<keyword evidence="6 9" id="KW-0067">ATP-binding</keyword>
<name>A0A7W0HKH0_9BACT</name>
<keyword evidence="4" id="KW-1003">Cell membrane</keyword>
<dbReference type="GO" id="GO:0016887">
    <property type="term" value="F:ATP hydrolysis activity"/>
    <property type="evidence" value="ECO:0007669"/>
    <property type="project" value="InterPro"/>
</dbReference>
<dbReference type="FunFam" id="3.40.50.300:FF:000016">
    <property type="entry name" value="Oligopeptide ABC transporter ATP-binding component"/>
    <property type="match status" value="1"/>
</dbReference>
<dbReference type="Gene3D" id="3.40.50.300">
    <property type="entry name" value="P-loop containing nucleotide triphosphate hydrolases"/>
    <property type="match status" value="1"/>
</dbReference>
<dbReference type="GO" id="GO:0015833">
    <property type="term" value="P:peptide transport"/>
    <property type="evidence" value="ECO:0007669"/>
    <property type="project" value="InterPro"/>
</dbReference>
<dbReference type="CDD" id="cd03257">
    <property type="entry name" value="ABC_NikE_OppD_transporters"/>
    <property type="match status" value="1"/>
</dbReference>
<protein>
    <submittedName>
        <fullName evidence="9">Peptide/nickel transport system ATP-binding protein</fullName>
    </submittedName>
</protein>
<evidence type="ECO:0000256" key="7">
    <source>
        <dbReference type="ARBA" id="ARBA00023136"/>
    </source>
</evidence>
<keyword evidence="7" id="KW-0472">Membrane</keyword>
<keyword evidence="10" id="KW-1185">Reference proteome</keyword>
<gene>
    <name evidence="9" type="ORF">HNR65_001519</name>
</gene>